<dbReference type="Proteomes" id="UP000021108">
    <property type="component" value="Unassembled WGS sequence"/>
</dbReference>
<reference evidence="1 2" key="1">
    <citation type="submission" date="2014-02" db="EMBL/GenBank/DDBJ databases">
        <title>Comparative genomics and transcriptomics to identify genetic mechanisms underlying the emergence of carbapenem resistant Acinetobacter baumannii (CRAb).</title>
        <authorList>
            <person name="Harris A.D."/>
            <person name="Johnson K.J."/>
            <person name="George J."/>
            <person name="Shefchek K."/>
            <person name="Daugherty S.C."/>
            <person name="Parankush S."/>
            <person name="Sadzewicz L."/>
            <person name="Tallon L."/>
            <person name="Sengamalay N."/>
            <person name="Hazen T.H."/>
            <person name="Rasko D.A."/>
        </authorList>
    </citation>
    <scope>NUCLEOTIDE SEQUENCE [LARGE SCALE GENOMIC DNA]</scope>
    <source>
        <strain evidence="1 2">625974</strain>
    </source>
</reference>
<accession>A0A009QD87</accession>
<dbReference type="Pfam" id="PF19894">
    <property type="entry name" value="DUF6367"/>
    <property type="match status" value="1"/>
</dbReference>
<dbReference type="AlphaFoldDB" id="A0A009QD87"/>
<comment type="caution">
    <text evidence="1">The sequence shown here is derived from an EMBL/GenBank/DDBJ whole genome shotgun (WGS) entry which is preliminary data.</text>
</comment>
<evidence type="ECO:0000313" key="2">
    <source>
        <dbReference type="Proteomes" id="UP000021108"/>
    </source>
</evidence>
<evidence type="ECO:0000313" key="1">
    <source>
        <dbReference type="EMBL" id="EXC08206.1"/>
    </source>
</evidence>
<gene>
    <name evidence="1" type="ORF">J506_1517</name>
</gene>
<dbReference type="PATRIC" id="fig|1310607.3.peg.1472"/>
<protein>
    <submittedName>
        <fullName evidence="1">Uncharacterized protein</fullName>
    </submittedName>
</protein>
<proteinExistence type="predicted"/>
<name>A0A009QD87_ACIBA</name>
<dbReference type="InterPro" id="IPR045947">
    <property type="entry name" value="DUF6367"/>
</dbReference>
<dbReference type="EMBL" id="JEXD01000008">
    <property type="protein sequence ID" value="EXC08206.1"/>
    <property type="molecule type" value="Genomic_DNA"/>
</dbReference>
<sequence length="137" mass="16110">MMQPTHTHSTLQYIHISVPEILLSNIEIKNSWQDYNQEWSYRLDPPHASHPFQRDLYIIKSKNIETEDIKKILDNIVVKNSKNKDDLKNIVEAETVIKEILDLSNYIPIENWLNDTGNRSIIESMIDKNKVKLLDII</sequence>
<dbReference type="RefSeq" id="WP_016654208.1">
    <property type="nucleotide sequence ID" value="NZ_JEXD01000008.1"/>
</dbReference>
<organism evidence="1 2">
    <name type="scientific">Acinetobacter baumannii 625974</name>
    <dbReference type="NCBI Taxonomy" id="1310607"/>
    <lineage>
        <taxon>Bacteria</taxon>
        <taxon>Pseudomonadati</taxon>
        <taxon>Pseudomonadota</taxon>
        <taxon>Gammaproteobacteria</taxon>
        <taxon>Moraxellales</taxon>
        <taxon>Moraxellaceae</taxon>
        <taxon>Acinetobacter</taxon>
        <taxon>Acinetobacter calcoaceticus/baumannii complex</taxon>
    </lineage>
</organism>